<accession>A0AAW1MSI7</accession>
<dbReference type="EMBL" id="JBDFQZ010000002">
    <property type="protein sequence ID" value="KAK9748943.1"/>
    <property type="molecule type" value="Genomic_DNA"/>
</dbReference>
<proteinExistence type="inferred from homology"/>
<comment type="pathway">
    <text evidence="3">Protein modification; protein ubiquitination.</text>
</comment>
<keyword evidence="7" id="KW-0479">Metal-binding</keyword>
<dbReference type="SUPFAM" id="SSF57850">
    <property type="entry name" value="RING/U-box"/>
    <property type="match status" value="1"/>
</dbReference>
<dbReference type="Pfam" id="PF13639">
    <property type="entry name" value="zf-RING_2"/>
    <property type="match status" value="1"/>
</dbReference>
<keyword evidence="18" id="KW-1185">Reference proteome</keyword>
<evidence type="ECO:0000256" key="3">
    <source>
        <dbReference type="ARBA" id="ARBA00004906"/>
    </source>
</evidence>
<dbReference type="GO" id="GO:0008270">
    <property type="term" value="F:zinc ion binding"/>
    <property type="evidence" value="ECO:0007669"/>
    <property type="project" value="UniProtKB-KW"/>
</dbReference>
<dbReference type="Gene3D" id="3.30.40.10">
    <property type="entry name" value="Zinc/RING finger domain, C3HC4 (zinc finger)"/>
    <property type="match status" value="1"/>
</dbReference>
<organism evidence="17 18">
    <name type="scientific">Saponaria officinalis</name>
    <name type="common">Common soapwort</name>
    <name type="synonym">Lychnis saponaria</name>
    <dbReference type="NCBI Taxonomy" id="3572"/>
    <lineage>
        <taxon>Eukaryota</taxon>
        <taxon>Viridiplantae</taxon>
        <taxon>Streptophyta</taxon>
        <taxon>Embryophyta</taxon>
        <taxon>Tracheophyta</taxon>
        <taxon>Spermatophyta</taxon>
        <taxon>Magnoliopsida</taxon>
        <taxon>eudicotyledons</taxon>
        <taxon>Gunneridae</taxon>
        <taxon>Pentapetalae</taxon>
        <taxon>Caryophyllales</taxon>
        <taxon>Caryophyllaceae</taxon>
        <taxon>Caryophylleae</taxon>
        <taxon>Saponaria</taxon>
    </lineage>
</organism>
<evidence type="ECO:0000313" key="18">
    <source>
        <dbReference type="Proteomes" id="UP001443914"/>
    </source>
</evidence>
<comment type="caution">
    <text evidence="17">The sequence shown here is derived from an EMBL/GenBank/DDBJ whole genome shotgun (WGS) entry which is preliminary data.</text>
</comment>
<evidence type="ECO:0000256" key="10">
    <source>
        <dbReference type="ARBA" id="ARBA00022833"/>
    </source>
</evidence>
<keyword evidence="12 15" id="KW-0472">Membrane</keyword>
<feature type="transmembrane region" description="Helical" evidence="15">
    <location>
        <begin position="34"/>
        <end position="54"/>
    </location>
</feature>
<dbReference type="AlphaFoldDB" id="A0AAW1MSI7"/>
<keyword evidence="5" id="KW-0808">Transferase</keyword>
<dbReference type="GO" id="GO:0061630">
    <property type="term" value="F:ubiquitin protein ligase activity"/>
    <property type="evidence" value="ECO:0007669"/>
    <property type="project" value="UniProtKB-EC"/>
</dbReference>
<evidence type="ECO:0000256" key="5">
    <source>
        <dbReference type="ARBA" id="ARBA00022679"/>
    </source>
</evidence>
<dbReference type="InterPro" id="IPR044600">
    <property type="entry name" value="ATL1/ATL16-like"/>
</dbReference>
<name>A0AAW1MSI7_SAPOF</name>
<protein>
    <recommendedName>
        <fullName evidence="4">RING-type E3 ubiquitin transferase</fullName>
        <ecNumber evidence="4">2.3.2.27</ecNumber>
    </recommendedName>
</protein>
<dbReference type="FunFam" id="3.30.40.10:FF:000503">
    <property type="entry name" value="RING-H2 finger protein ATL7"/>
    <property type="match status" value="1"/>
</dbReference>
<evidence type="ECO:0000256" key="6">
    <source>
        <dbReference type="ARBA" id="ARBA00022692"/>
    </source>
</evidence>
<dbReference type="PROSITE" id="PS50089">
    <property type="entry name" value="ZF_RING_2"/>
    <property type="match status" value="1"/>
</dbReference>
<comment type="subcellular location">
    <subcellularLocation>
        <location evidence="2">Membrane</location>
        <topology evidence="2">Single-pass membrane protein</topology>
    </subcellularLocation>
</comment>
<keyword evidence="9" id="KW-0833">Ubl conjugation pathway</keyword>
<feature type="domain" description="RING-type" evidence="16">
    <location>
        <begin position="107"/>
        <end position="149"/>
    </location>
</feature>
<evidence type="ECO:0000256" key="11">
    <source>
        <dbReference type="ARBA" id="ARBA00022989"/>
    </source>
</evidence>
<dbReference type="PANTHER" id="PTHR46913">
    <property type="entry name" value="RING-H2 FINGER PROTEIN ATL16"/>
    <property type="match status" value="1"/>
</dbReference>
<evidence type="ECO:0000256" key="2">
    <source>
        <dbReference type="ARBA" id="ARBA00004167"/>
    </source>
</evidence>
<gene>
    <name evidence="17" type="ORF">RND81_02G092000</name>
</gene>
<dbReference type="InterPro" id="IPR001841">
    <property type="entry name" value="Znf_RING"/>
</dbReference>
<keyword evidence="11 15" id="KW-1133">Transmembrane helix</keyword>
<sequence>MSPIINTQIANVTNNRSSNKNNNNMMEERYYESIIFSGPIIFALIILFLLYFFYLRRQSVDWSSLRMRQSRTIAVDVVSEVGLKKEFRELLPIIVYKESFSVNDTQCSVCLGDYQAEDRLQQIPGCGHTFHLNCIDHWLATHTTCPLCRLSLVSPSKDPPSSCPENPSMTDNRVNNIQNLDGVLLQTRLQVF</sequence>
<keyword evidence="10" id="KW-0862">Zinc</keyword>
<comment type="similarity">
    <text evidence="13">Belongs to the RING-type zinc finger family. ATL subfamily.</text>
</comment>
<evidence type="ECO:0000256" key="13">
    <source>
        <dbReference type="ARBA" id="ARBA00024209"/>
    </source>
</evidence>
<dbReference type="PANTHER" id="PTHR46913:SF1">
    <property type="entry name" value="RING-H2 FINGER PROTEIN ATL16"/>
    <property type="match status" value="1"/>
</dbReference>
<evidence type="ECO:0000256" key="15">
    <source>
        <dbReference type="SAM" id="Phobius"/>
    </source>
</evidence>
<keyword evidence="6 15" id="KW-0812">Transmembrane</keyword>
<dbReference type="Proteomes" id="UP001443914">
    <property type="component" value="Unassembled WGS sequence"/>
</dbReference>
<dbReference type="EC" id="2.3.2.27" evidence="4"/>
<evidence type="ECO:0000259" key="16">
    <source>
        <dbReference type="PROSITE" id="PS50089"/>
    </source>
</evidence>
<evidence type="ECO:0000256" key="7">
    <source>
        <dbReference type="ARBA" id="ARBA00022723"/>
    </source>
</evidence>
<dbReference type="GO" id="GO:0016567">
    <property type="term" value="P:protein ubiquitination"/>
    <property type="evidence" value="ECO:0007669"/>
    <property type="project" value="InterPro"/>
</dbReference>
<reference evidence="17" key="1">
    <citation type="submission" date="2024-03" db="EMBL/GenBank/DDBJ databases">
        <title>WGS assembly of Saponaria officinalis var. Norfolk2.</title>
        <authorList>
            <person name="Jenkins J."/>
            <person name="Shu S."/>
            <person name="Grimwood J."/>
            <person name="Barry K."/>
            <person name="Goodstein D."/>
            <person name="Schmutz J."/>
            <person name="Leebens-Mack J."/>
            <person name="Osbourn A."/>
        </authorList>
    </citation>
    <scope>NUCLEOTIDE SEQUENCE [LARGE SCALE GENOMIC DNA]</scope>
    <source>
        <strain evidence="17">JIC</strain>
    </source>
</reference>
<evidence type="ECO:0000313" key="17">
    <source>
        <dbReference type="EMBL" id="KAK9748943.1"/>
    </source>
</evidence>
<dbReference type="SMART" id="SM00184">
    <property type="entry name" value="RING"/>
    <property type="match status" value="1"/>
</dbReference>
<evidence type="ECO:0000256" key="14">
    <source>
        <dbReference type="PROSITE-ProRule" id="PRU00175"/>
    </source>
</evidence>
<dbReference type="CDD" id="cd16461">
    <property type="entry name" value="RING-H2_EL5-like"/>
    <property type="match status" value="1"/>
</dbReference>
<evidence type="ECO:0000256" key="4">
    <source>
        <dbReference type="ARBA" id="ARBA00012483"/>
    </source>
</evidence>
<evidence type="ECO:0000256" key="1">
    <source>
        <dbReference type="ARBA" id="ARBA00000900"/>
    </source>
</evidence>
<evidence type="ECO:0000256" key="9">
    <source>
        <dbReference type="ARBA" id="ARBA00022786"/>
    </source>
</evidence>
<dbReference type="GO" id="GO:0016020">
    <property type="term" value="C:membrane"/>
    <property type="evidence" value="ECO:0007669"/>
    <property type="project" value="UniProtKB-SubCell"/>
</dbReference>
<comment type="catalytic activity">
    <reaction evidence="1">
        <text>S-ubiquitinyl-[E2 ubiquitin-conjugating enzyme]-L-cysteine + [acceptor protein]-L-lysine = [E2 ubiquitin-conjugating enzyme]-L-cysteine + N(6)-ubiquitinyl-[acceptor protein]-L-lysine.</text>
        <dbReference type="EC" id="2.3.2.27"/>
    </reaction>
</comment>
<evidence type="ECO:0000256" key="8">
    <source>
        <dbReference type="ARBA" id="ARBA00022771"/>
    </source>
</evidence>
<evidence type="ECO:0000256" key="12">
    <source>
        <dbReference type="ARBA" id="ARBA00023136"/>
    </source>
</evidence>
<keyword evidence="8 14" id="KW-0863">Zinc-finger</keyword>
<dbReference type="InterPro" id="IPR013083">
    <property type="entry name" value="Znf_RING/FYVE/PHD"/>
</dbReference>